<dbReference type="OrthoDB" id="4350218at2"/>
<dbReference type="STRING" id="310781.SAMN05216259_111176"/>
<evidence type="ECO:0008006" key="3">
    <source>
        <dbReference type="Google" id="ProtNLM"/>
    </source>
</evidence>
<dbReference type="RefSeq" id="WP_093786682.1">
    <property type="nucleotide sequence ID" value="NZ_FNIE01000011.1"/>
</dbReference>
<proteinExistence type="predicted"/>
<dbReference type="Proteomes" id="UP000199341">
    <property type="component" value="Unassembled WGS sequence"/>
</dbReference>
<dbReference type="AlphaFoldDB" id="A0A1H0LDM2"/>
<evidence type="ECO:0000313" key="2">
    <source>
        <dbReference type="Proteomes" id="UP000199341"/>
    </source>
</evidence>
<gene>
    <name evidence="1" type="ORF">SAMN05216259_111176</name>
</gene>
<name>A0A1H0LDM2_9ACTN</name>
<protein>
    <recommendedName>
        <fullName evidence="3">Secreted protein</fullName>
    </recommendedName>
</protein>
<sequence length="192" mass="19881">MQPSAGPALPHTRSRGVHWLTTAVALGAVVAAVALVEPADASPTAAAKPAAPPVHVPPPDPHAVTYPLTCAPGDAVDVISQAAVDMDGDGRPETVVVVRCHSDTGTPPSGVYVLASPKSGTGAPHIAQMLVDPREDRQISGFHVAGHAVKATVLGFSSDTTPRCCPDLRRDYTWEWRQGRYVAIPGPAPNSV</sequence>
<reference evidence="1 2" key="1">
    <citation type="submission" date="2016-10" db="EMBL/GenBank/DDBJ databases">
        <authorList>
            <person name="de Groot N.N."/>
        </authorList>
    </citation>
    <scope>NUCLEOTIDE SEQUENCE [LARGE SCALE GENOMIC DNA]</scope>
    <source>
        <strain evidence="1 2">CGMCC 4.2022</strain>
    </source>
</reference>
<dbReference type="EMBL" id="FNIE01000011">
    <property type="protein sequence ID" value="SDO66298.1"/>
    <property type="molecule type" value="Genomic_DNA"/>
</dbReference>
<organism evidence="1 2">
    <name type="scientific">Actinacidiphila guanduensis</name>
    <dbReference type="NCBI Taxonomy" id="310781"/>
    <lineage>
        <taxon>Bacteria</taxon>
        <taxon>Bacillati</taxon>
        <taxon>Actinomycetota</taxon>
        <taxon>Actinomycetes</taxon>
        <taxon>Kitasatosporales</taxon>
        <taxon>Streptomycetaceae</taxon>
        <taxon>Actinacidiphila</taxon>
    </lineage>
</organism>
<keyword evidence="2" id="KW-1185">Reference proteome</keyword>
<accession>A0A1H0LDM2</accession>
<evidence type="ECO:0000313" key="1">
    <source>
        <dbReference type="EMBL" id="SDO66298.1"/>
    </source>
</evidence>